<protein>
    <submittedName>
        <fullName evidence="2">WD40 repeat protein</fullName>
    </submittedName>
</protein>
<dbReference type="RefSeq" id="WP_121156685.1">
    <property type="nucleotide sequence ID" value="NZ_RBKT01000001.1"/>
</dbReference>
<dbReference type="EMBL" id="RBKT01000001">
    <property type="protein sequence ID" value="RKR88001.1"/>
    <property type="molecule type" value="Genomic_DNA"/>
</dbReference>
<proteinExistence type="predicted"/>
<gene>
    <name evidence="2" type="ORF">BDK92_2305</name>
</gene>
<name>A0A495JGV1_9ACTN</name>
<evidence type="ECO:0000313" key="2">
    <source>
        <dbReference type="EMBL" id="RKR88001.1"/>
    </source>
</evidence>
<dbReference type="Proteomes" id="UP000277671">
    <property type="component" value="Unassembled WGS sequence"/>
</dbReference>
<keyword evidence="1" id="KW-0472">Membrane</keyword>
<evidence type="ECO:0000256" key="1">
    <source>
        <dbReference type="SAM" id="Phobius"/>
    </source>
</evidence>
<reference evidence="2 3" key="1">
    <citation type="submission" date="2018-10" db="EMBL/GenBank/DDBJ databases">
        <title>Sequencing the genomes of 1000 actinobacteria strains.</title>
        <authorList>
            <person name="Klenk H.-P."/>
        </authorList>
    </citation>
    <scope>NUCLEOTIDE SEQUENCE [LARGE SCALE GENOMIC DNA]</scope>
    <source>
        <strain evidence="2 3">DSM 45175</strain>
    </source>
</reference>
<comment type="caution">
    <text evidence="2">The sequence shown here is derived from an EMBL/GenBank/DDBJ whole genome shotgun (WGS) entry which is preliminary data.</text>
</comment>
<dbReference type="Gene3D" id="2.120.10.30">
    <property type="entry name" value="TolB, C-terminal domain"/>
    <property type="match status" value="1"/>
</dbReference>
<dbReference type="SUPFAM" id="SSF69304">
    <property type="entry name" value="Tricorn protease N-terminal domain"/>
    <property type="match status" value="1"/>
</dbReference>
<dbReference type="InterPro" id="IPR011659">
    <property type="entry name" value="WD40"/>
</dbReference>
<keyword evidence="1" id="KW-1133">Transmembrane helix</keyword>
<keyword evidence="1" id="KW-0812">Transmembrane</keyword>
<accession>A0A495JGV1</accession>
<keyword evidence="3" id="KW-1185">Reference proteome</keyword>
<feature type="transmembrane region" description="Helical" evidence="1">
    <location>
        <begin position="43"/>
        <end position="64"/>
    </location>
</feature>
<dbReference type="AlphaFoldDB" id="A0A495JGV1"/>
<evidence type="ECO:0000313" key="3">
    <source>
        <dbReference type="Proteomes" id="UP000277671"/>
    </source>
</evidence>
<organism evidence="2 3">
    <name type="scientific">Micromonospora pisi</name>
    <dbReference type="NCBI Taxonomy" id="589240"/>
    <lineage>
        <taxon>Bacteria</taxon>
        <taxon>Bacillati</taxon>
        <taxon>Actinomycetota</taxon>
        <taxon>Actinomycetes</taxon>
        <taxon>Micromonosporales</taxon>
        <taxon>Micromonosporaceae</taxon>
        <taxon>Micromonospora</taxon>
    </lineage>
</organism>
<sequence length="404" mass="42759">MNLHLTGALRNAFEELAETAPPPAGMARTALVTARRQRIVQKVAGGGIAAAVCATLVGVIAAVGPIGTADGGNQVAGGGFKPLVVTAYSGIRDRSIEDPSPHFQYSLLLDPKTGRYERIPYRYAMPSPDGSRVLVGTGDNGPNPTRMGVMDRATGDVRWIDDPGEADSFSVLGYSDNGQWSPDGRRILFTHMPRQGEPRFAVVDPETLQTTFVPLPDLTSDHHLGLGLVWTPDSRGIALTLTRLPENLETGAVVTGVRFYDLTGKVVRTVTTDAGTLTRPAFSPDGKQMALITPISGLTPVTVTVTDPTTGAVQHTMSLPRASDLIGWADDEHLLVRAFPDEDSPTSGEPAGPGAATPEANARLLVVDLNGRVDHSMRLPNDHAERLFVGPSTGLPVSAAPITF</sequence>
<dbReference type="InterPro" id="IPR011042">
    <property type="entry name" value="6-blade_b-propeller_TolB-like"/>
</dbReference>
<dbReference type="OrthoDB" id="3516511at2"/>
<dbReference type="Pfam" id="PF07676">
    <property type="entry name" value="PD40"/>
    <property type="match status" value="2"/>
</dbReference>